<dbReference type="InterPro" id="IPR036850">
    <property type="entry name" value="NDK-like_dom_sf"/>
</dbReference>
<dbReference type="EMBL" id="LCKT01000023">
    <property type="protein sequence ID" value="KKU04296.1"/>
    <property type="molecule type" value="Genomic_DNA"/>
</dbReference>
<reference evidence="1 2" key="1">
    <citation type="journal article" date="2015" name="Nature">
        <title>rRNA introns, odd ribosomes, and small enigmatic genomes across a large radiation of phyla.</title>
        <authorList>
            <person name="Brown C.T."/>
            <person name="Hug L.A."/>
            <person name="Thomas B.C."/>
            <person name="Sharon I."/>
            <person name="Castelle C.J."/>
            <person name="Singh A."/>
            <person name="Wilkins M.J."/>
            <person name="Williams K.H."/>
            <person name="Banfield J.F."/>
        </authorList>
    </citation>
    <scope>NUCLEOTIDE SEQUENCE [LARGE SCALE GENOMIC DNA]</scope>
</reference>
<evidence type="ECO:0000313" key="2">
    <source>
        <dbReference type="Proteomes" id="UP000034696"/>
    </source>
</evidence>
<evidence type="ECO:0000313" key="1">
    <source>
        <dbReference type="EMBL" id="KKU04296.1"/>
    </source>
</evidence>
<protein>
    <submittedName>
        <fullName evidence="1">Nucleoside diphosphate kinase</fullName>
    </submittedName>
</protein>
<dbReference type="Proteomes" id="UP000034696">
    <property type="component" value="Unassembled WGS sequence"/>
</dbReference>
<organism evidence="1 2">
    <name type="scientific">Candidatus Giovannonibacteria bacterium GW2011_GWA2_45_21</name>
    <dbReference type="NCBI Taxonomy" id="1618649"/>
    <lineage>
        <taxon>Bacteria</taxon>
        <taxon>Candidatus Giovannoniibacteriota</taxon>
    </lineage>
</organism>
<gene>
    <name evidence="1" type="ORF">UX06_C0023G0011</name>
</gene>
<keyword evidence="1" id="KW-0418">Kinase</keyword>
<proteinExistence type="predicted"/>
<comment type="caution">
    <text evidence="1">The sequence shown here is derived from an EMBL/GenBank/DDBJ whole genome shotgun (WGS) entry which is preliminary data.</text>
</comment>
<dbReference type="AlphaFoldDB" id="A0A0G1M7S1"/>
<sequence length="74" mass="8318">LTSDVGTIRGDFVLDSYQMSDADGRAVRNLIHASGSPEESALEIKHWFAAQEVHQYQLIQEKILYDVNLDGILE</sequence>
<dbReference type="SUPFAM" id="SSF54919">
    <property type="entry name" value="Nucleoside diphosphate kinase, NDK"/>
    <property type="match status" value="1"/>
</dbReference>
<accession>A0A0G1M7S1</accession>
<name>A0A0G1M7S1_9BACT</name>
<keyword evidence="1" id="KW-0808">Transferase</keyword>
<feature type="non-terminal residue" evidence="1">
    <location>
        <position position="1"/>
    </location>
</feature>
<dbReference type="GO" id="GO:0016301">
    <property type="term" value="F:kinase activity"/>
    <property type="evidence" value="ECO:0007669"/>
    <property type="project" value="UniProtKB-KW"/>
</dbReference>
<dbReference type="Gene3D" id="3.30.70.141">
    <property type="entry name" value="Nucleoside diphosphate kinase-like domain"/>
    <property type="match status" value="1"/>
</dbReference>